<evidence type="ECO:0000256" key="2">
    <source>
        <dbReference type="SAM" id="Phobius"/>
    </source>
</evidence>
<dbReference type="AlphaFoldDB" id="A0A7V8VDM1"/>
<proteinExistence type="predicted"/>
<feature type="region of interest" description="Disordered" evidence="1">
    <location>
        <begin position="108"/>
        <end position="179"/>
    </location>
</feature>
<dbReference type="EMBL" id="JACEFB010000004">
    <property type="protein sequence ID" value="MBA2226114.1"/>
    <property type="molecule type" value="Genomic_DNA"/>
</dbReference>
<feature type="region of interest" description="Disordered" evidence="1">
    <location>
        <begin position="477"/>
        <end position="583"/>
    </location>
</feature>
<dbReference type="PANTHER" id="PTHR48125">
    <property type="entry name" value="LP07818P1"/>
    <property type="match status" value="1"/>
</dbReference>
<dbReference type="Proteomes" id="UP000542342">
    <property type="component" value="Unassembled WGS sequence"/>
</dbReference>
<feature type="region of interest" description="Disordered" evidence="1">
    <location>
        <begin position="36"/>
        <end position="79"/>
    </location>
</feature>
<evidence type="ECO:0000256" key="1">
    <source>
        <dbReference type="SAM" id="MobiDB-lite"/>
    </source>
</evidence>
<evidence type="ECO:0000259" key="3">
    <source>
        <dbReference type="Pfam" id="PF07596"/>
    </source>
</evidence>
<feature type="compositionally biased region" description="Pro residues" evidence="1">
    <location>
        <begin position="488"/>
        <end position="511"/>
    </location>
</feature>
<dbReference type="Pfam" id="PF07596">
    <property type="entry name" value="SBP_bac_10"/>
    <property type="match status" value="1"/>
</dbReference>
<evidence type="ECO:0000313" key="5">
    <source>
        <dbReference type="Proteomes" id="UP000542342"/>
    </source>
</evidence>
<dbReference type="PANTHER" id="PTHR48125:SF12">
    <property type="entry name" value="AT HOOK TRANSCRIPTION FACTOR FAMILY-RELATED"/>
    <property type="match status" value="1"/>
</dbReference>
<accession>A0A7V8VDM1</accession>
<dbReference type="CDD" id="cd20335">
    <property type="entry name" value="BRcat_RBR"/>
    <property type="match status" value="1"/>
</dbReference>
<keyword evidence="2" id="KW-0472">Membrane</keyword>
<feature type="domain" description="DUF1559" evidence="3">
    <location>
        <begin position="651"/>
        <end position="807"/>
    </location>
</feature>
<feature type="compositionally biased region" description="Basic and acidic residues" evidence="1">
    <location>
        <begin position="49"/>
        <end position="68"/>
    </location>
</feature>
<reference evidence="4 5" key="1">
    <citation type="submission" date="2020-07" db="EMBL/GenBank/DDBJ databases">
        <title>Thermogemmata thermophila gen. nov., sp. nov., a novel moderate thermophilic planctomycete from a Kamchatka hot spring.</title>
        <authorList>
            <person name="Elcheninov A.G."/>
            <person name="Podosokorskaya O.A."/>
            <person name="Kovaleva O.L."/>
            <person name="Novikov A."/>
            <person name="Bonch-Osmolovskaya E.A."/>
            <person name="Toshchakov S.V."/>
            <person name="Kublanov I.V."/>
        </authorList>
    </citation>
    <scope>NUCLEOTIDE SEQUENCE [LARGE SCALE GENOMIC DNA]</scope>
    <source>
        <strain evidence="4 5">2918</strain>
    </source>
</reference>
<feature type="compositionally biased region" description="Gly residues" evidence="1">
    <location>
        <begin position="539"/>
        <end position="554"/>
    </location>
</feature>
<keyword evidence="2" id="KW-0812">Transmembrane</keyword>
<feature type="compositionally biased region" description="Low complexity" evidence="1">
    <location>
        <begin position="930"/>
        <end position="951"/>
    </location>
</feature>
<feature type="transmembrane region" description="Helical" evidence="2">
    <location>
        <begin position="84"/>
        <end position="106"/>
    </location>
</feature>
<keyword evidence="5" id="KW-1185">Reference proteome</keyword>
<dbReference type="InterPro" id="IPR011453">
    <property type="entry name" value="DUF1559"/>
</dbReference>
<feature type="compositionally biased region" description="Polar residues" evidence="1">
    <location>
        <begin position="893"/>
        <end position="908"/>
    </location>
</feature>
<feature type="compositionally biased region" description="Polar residues" evidence="1">
    <location>
        <begin position="166"/>
        <end position="179"/>
    </location>
</feature>
<keyword evidence="2" id="KW-1133">Transmembrane helix</keyword>
<feature type="region of interest" description="Disordered" evidence="1">
    <location>
        <begin position="888"/>
        <end position="951"/>
    </location>
</feature>
<feature type="compositionally biased region" description="Pro residues" evidence="1">
    <location>
        <begin position="555"/>
        <end position="574"/>
    </location>
</feature>
<sequence length="951" mass="100122">MPGSFKVTCPSCENLVLVTNQKSGAKVECPKCKYRFKAEPPTEGDSAEGEEKSPAKSKEKKGGKEGASKGKKKAASAGSNKTKLVAIAAGVGGVLVLVVVGVLLFGGGSSNSSGTPKGGSGYAGITPVPPPGGGNTGPGDSTTPSDNGDPNQKKDDPTKPVRPKSTAPSSDKNDQAATNLLPNDTVAVYRFALDRLRTTAPVSALFDRSTSRLFQDSFGFEPERVATYYHAYVGAQRLPFGILRLAEPEAIPTLAQGIKGLEEQVVIQGRPLFAVRSNPFMLASANTLSFRSLFGPLFDKMPPLANLPANRRWGVCLYDTQHILLGDHELLARYLSELTPRGLPKFRSEVAENPMYQTIDPQLKRLLKALGAEDATPPLVLYAEQTVGTAFSPLELKGPYQAANVLLEPFQDKTRYVGVRITTLSPRQLSGAVRIVFRSDAAAVETLRDVYAPALALATPLLSKTLESRVEFRNLAMGGSGPGGTPNYPFPNPPGGLPMPPDGLVPPPGAPPGVGAPGVPPGVGPPGVPPGVGAPGIPPGGTGSPDGAAPGEGPGVPPGYPGLPPGYPGLPGQPPAAGGDKKPESLLQLSISDADILLSFDLRWSDEIYRQLIAPPLFATLNATKGKMAVYAAEVPMQGLSEVVQRLAAQRKAFPAGTVLPRSSEASRYGLTRPPRSRVSFFYELLPLLGHNEVASQIDPQLPWYDEKNLSAAEVWLPQVLCPWYPTSEWRASSPLVPDGRLVGATHFVAIAGVGLDAARYDPKNPEFARKVGITGYDWGSTIEEITDGLDKTIYLMQTAPGLSQPWLAGGGATVRGLNETDPLDGFRHTFGTPDGKPGTFALMANGDIRFIPADIDKKVLLAMATRAGGEPLPDLDRHAPLIYPKRTREAAVSTTPQPAGSSSSTAETVPLPKPEQPKAEQPSPPPPSRNASPADAALPVAPAPRAVQNE</sequence>
<name>A0A7V8VDM1_9BACT</name>
<feature type="compositionally biased region" description="Pro residues" evidence="1">
    <location>
        <begin position="518"/>
        <end position="529"/>
    </location>
</feature>
<organism evidence="4 5">
    <name type="scientific">Thermogemmata fonticola</name>
    <dbReference type="NCBI Taxonomy" id="2755323"/>
    <lineage>
        <taxon>Bacteria</taxon>
        <taxon>Pseudomonadati</taxon>
        <taxon>Planctomycetota</taxon>
        <taxon>Planctomycetia</taxon>
        <taxon>Gemmatales</taxon>
        <taxon>Gemmataceae</taxon>
        <taxon>Thermogemmata</taxon>
    </lineage>
</organism>
<comment type="caution">
    <text evidence="4">The sequence shown here is derived from an EMBL/GenBank/DDBJ whole genome shotgun (WGS) entry which is preliminary data.</text>
</comment>
<dbReference type="RefSeq" id="WP_194537539.1">
    <property type="nucleotide sequence ID" value="NZ_JACEFB010000004.1"/>
</dbReference>
<evidence type="ECO:0000313" key="4">
    <source>
        <dbReference type="EMBL" id="MBA2226114.1"/>
    </source>
</evidence>
<gene>
    <name evidence="4" type="ORF">H0921_08055</name>
</gene>
<protein>
    <submittedName>
        <fullName evidence="4">DUF1559 domain-containing protein</fullName>
    </submittedName>
</protein>